<evidence type="ECO:0000313" key="3">
    <source>
        <dbReference type="EMBL" id="MBB2196719.1"/>
    </source>
</evidence>
<reference evidence="3 4" key="1">
    <citation type="submission" date="2020-04" db="EMBL/GenBank/DDBJ databases">
        <title>Description of novel Gluconacetobacter.</title>
        <authorList>
            <person name="Sombolestani A."/>
        </authorList>
    </citation>
    <scope>NUCLEOTIDE SEQUENCE [LARGE SCALE GENOMIC DNA]</scope>
    <source>
        <strain evidence="3 4">LMG 22058</strain>
    </source>
</reference>
<evidence type="ECO:0000256" key="1">
    <source>
        <dbReference type="SAM" id="MobiDB-lite"/>
    </source>
</evidence>
<proteinExistence type="predicted"/>
<accession>A0A7W4PHQ9</accession>
<dbReference type="SMART" id="SM00530">
    <property type="entry name" value="HTH_XRE"/>
    <property type="match status" value="1"/>
</dbReference>
<dbReference type="PROSITE" id="PS50943">
    <property type="entry name" value="HTH_CROC1"/>
    <property type="match status" value="1"/>
</dbReference>
<dbReference type="InterPro" id="IPR010982">
    <property type="entry name" value="Lambda_DNA-bd_dom_sf"/>
</dbReference>
<name>A0A7W4PHQ9_9PROT</name>
<gene>
    <name evidence="3" type="ORF">HLH44_04420</name>
</gene>
<dbReference type="Proteomes" id="UP000530320">
    <property type="component" value="Unassembled WGS sequence"/>
</dbReference>
<dbReference type="AlphaFoldDB" id="A0A7W4PHQ9"/>
<dbReference type="EMBL" id="JABEQP010000002">
    <property type="protein sequence ID" value="MBB2196719.1"/>
    <property type="molecule type" value="Genomic_DNA"/>
</dbReference>
<dbReference type="InterPro" id="IPR001387">
    <property type="entry name" value="Cro/C1-type_HTH"/>
</dbReference>
<dbReference type="CDD" id="cd00093">
    <property type="entry name" value="HTH_XRE"/>
    <property type="match status" value="1"/>
</dbReference>
<sequence>MVNQTLMSHYPARRILDPANAQGQEEPLTDKLSGPKPVDVHVGGRIRLRRTLLGMSQERLGEALGLTFQQVQKYERGTNRVSASRLYELSDVLDVPVSFFFDGLDRGCRSSGQTAGRPGLEMSYGFAQAQEAFGGTPDGALASTSEVTLLARRETIELVRTYYRIEDAAIRRRVLDLIRMMIPPE</sequence>
<dbReference type="SUPFAM" id="SSF47413">
    <property type="entry name" value="lambda repressor-like DNA-binding domains"/>
    <property type="match status" value="1"/>
</dbReference>
<feature type="domain" description="HTH cro/C1-type" evidence="2">
    <location>
        <begin position="46"/>
        <end position="100"/>
    </location>
</feature>
<comment type="caution">
    <text evidence="3">The sequence shown here is derived from an EMBL/GenBank/DDBJ whole genome shotgun (WGS) entry which is preliminary data.</text>
</comment>
<dbReference type="GO" id="GO:0003677">
    <property type="term" value="F:DNA binding"/>
    <property type="evidence" value="ECO:0007669"/>
    <property type="project" value="InterPro"/>
</dbReference>
<organism evidence="3 4">
    <name type="scientific">Gluconacetobacter dulcium</name>
    <dbReference type="NCBI Taxonomy" id="2729096"/>
    <lineage>
        <taxon>Bacteria</taxon>
        <taxon>Pseudomonadati</taxon>
        <taxon>Pseudomonadota</taxon>
        <taxon>Alphaproteobacteria</taxon>
        <taxon>Acetobacterales</taxon>
        <taxon>Acetobacteraceae</taxon>
        <taxon>Gluconacetobacter</taxon>
    </lineage>
</organism>
<evidence type="ECO:0000313" key="4">
    <source>
        <dbReference type="Proteomes" id="UP000530320"/>
    </source>
</evidence>
<feature type="region of interest" description="Disordered" evidence="1">
    <location>
        <begin position="13"/>
        <end position="36"/>
    </location>
</feature>
<dbReference type="Pfam" id="PF01381">
    <property type="entry name" value="HTH_3"/>
    <property type="match status" value="1"/>
</dbReference>
<dbReference type="Gene3D" id="1.10.260.40">
    <property type="entry name" value="lambda repressor-like DNA-binding domains"/>
    <property type="match status" value="1"/>
</dbReference>
<protein>
    <submittedName>
        <fullName evidence="3">Helix-turn-helix domain-containing protein</fullName>
    </submittedName>
</protein>
<evidence type="ECO:0000259" key="2">
    <source>
        <dbReference type="PROSITE" id="PS50943"/>
    </source>
</evidence>
<dbReference type="RefSeq" id="WP_183008259.1">
    <property type="nucleotide sequence ID" value="NZ_JABEQP010000002.1"/>
</dbReference>